<feature type="signal peptide" evidence="2">
    <location>
        <begin position="1"/>
        <end position="22"/>
    </location>
</feature>
<protein>
    <submittedName>
        <fullName evidence="3">Uncharacterized protein</fullName>
    </submittedName>
</protein>
<name>A0A437ALZ4_9MICR</name>
<dbReference type="EMBL" id="RCSS01000296">
    <property type="protein sequence ID" value="RVD92154.1"/>
    <property type="molecule type" value="Genomic_DNA"/>
</dbReference>
<evidence type="ECO:0000313" key="4">
    <source>
        <dbReference type="Proteomes" id="UP000282876"/>
    </source>
</evidence>
<gene>
    <name evidence="3" type="ORF">TUBRATIS_13520</name>
</gene>
<evidence type="ECO:0000256" key="2">
    <source>
        <dbReference type="SAM" id="SignalP"/>
    </source>
</evidence>
<dbReference type="Proteomes" id="UP000282876">
    <property type="component" value="Unassembled WGS sequence"/>
</dbReference>
<reference evidence="3 4" key="1">
    <citation type="submission" date="2018-10" db="EMBL/GenBank/DDBJ databases">
        <title>Draft genome sequence of the microsporidian Tubulinosema ratisbonensis.</title>
        <authorList>
            <person name="Polonais V."/>
            <person name="Peyretaillade E."/>
            <person name="Niehus S."/>
            <person name="Wawrzyniak I."/>
            <person name="Franchet A."/>
            <person name="Gaspin C."/>
            <person name="Reichstadt M."/>
            <person name="Belser C."/>
            <person name="Labadie K."/>
            <person name="Delbac F."/>
            <person name="Ferrandon D."/>
        </authorList>
    </citation>
    <scope>NUCLEOTIDE SEQUENCE [LARGE SCALE GENOMIC DNA]</scope>
    <source>
        <strain evidence="3 4">Franzen</strain>
    </source>
</reference>
<evidence type="ECO:0000313" key="3">
    <source>
        <dbReference type="EMBL" id="RVD92154.1"/>
    </source>
</evidence>
<proteinExistence type="predicted"/>
<evidence type="ECO:0000256" key="1">
    <source>
        <dbReference type="SAM" id="Coils"/>
    </source>
</evidence>
<comment type="caution">
    <text evidence="3">The sequence shown here is derived from an EMBL/GenBank/DDBJ whole genome shotgun (WGS) entry which is preliminary data.</text>
</comment>
<dbReference type="AlphaFoldDB" id="A0A437ALZ4"/>
<feature type="chain" id="PRO_5019388247" evidence="2">
    <location>
        <begin position="23"/>
        <end position="371"/>
    </location>
</feature>
<organism evidence="3 4">
    <name type="scientific">Tubulinosema ratisbonensis</name>
    <dbReference type="NCBI Taxonomy" id="291195"/>
    <lineage>
        <taxon>Eukaryota</taxon>
        <taxon>Fungi</taxon>
        <taxon>Fungi incertae sedis</taxon>
        <taxon>Microsporidia</taxon>
        <taxon>Tubulinosematoidea</taxon>
        <taxon>Tubulinosematidae</taxon>
        <taxon>Tubulinosema</taxon>
    </lineage>
</organism>
<dbReference type="VEuPathDB" id="MicrosporidiaDB:TUBRATIS_13520"/>
<keyword evidence="2" id="KW-0732">Signal</keyword>
<keyword evidence="1" id="KW-0175">Coiled coil</keyword>
<accession>A0A437ALZ4</accession>
<feature type="coiled-coil region" evidence="1">
    <location>
        <begin position="80"/>
        <end position="115"/>
    </location>
</feature>
<keyword evidence="4" id="KW-1185">Reference proteome</keyword>
<sequence length="371" mass="43915">MNFVKIFLIVLGLFCVFLTISGYNLRNNSTNNEEILIDSPILSEKQEILVNEKNNNTQLLTKENTPLIDNENPHNISIIKEEKIIENEKLSKEQKKLTNEELDQIFNNINDEERKDVTNNQLFLGRVFFFTGKMLKPIQNFRLIKLKLETNNTDLSKEILNKATEIKNEYFNSVNNFLDVLFKVKRSQINLSKLYLEKKSMKFILSGKMKNKKKMKKKFKKKIEEFYQTYKIFTKNISSLFKESILLNDKMFYLYNEVLSNINVFEIEPLIYDLILKGVNSQNSLTVILKNVNFKLNDGFVIFKNYYELCKERYKENELSEELFNLCENDYNSIFDLIENVNSEWKETILKNNETLSDEISFLKEKGINDN</sequence>